<organism evidence="2 3">
    <name type="scientific">Anaerotruncus colihominis</name>
    <dbReference type="NCBI Taxonomy" id="169435"/>
    <lineage>
        <taxon>Bacteria</taxon>
        <taxon>Bacillati</taxon>
        <taxon>Bacillota</taxon>
        <taxon>Clostridia</taxon>
        <taxon>Eubacteriales</taxon>
        <taxon>Oscillospiraceae</taxon>
        <taxon>Anaerotruncus</taxon>
    </lineage>
</organism>
<name>A0A174TQX5_9FIRM</name>
<proteinExistence type="predicted"/>
<dbReference type="EMBL" id="CZBE01000027">
    <property type="protein sequence ID" value="CUQ12282.1"/>
    <property type="molecule type" value="Genomic_DNA"/>
</dbReference>
<sequence>MFSATELKAQMVRKGFTQEKLANAIGITTKTLNLKIKSGKFQRSEIQDIINVLEISDPNPIFFARR</sequence>
<accession>A0A174TQX5</accession>
<dbReference type="Gene3D" id="1.10.260.40">
    <property type="entry name" value="lambda repressor-like DNA-binding domains"/>
    <property type="match status" value="1"/>
</dbReference>
<dbReference type="InterPro" id="IPR010982">
    <property type="entry name" value="Lambda_DNA-bd_dom_sf"/>
</dbReference>
<dbReference type="RefSeq" id="WP_055245910.1">
    <property type="nucleotide sequence ID" value="NZ_CZBE01000027.1"/>
</dbReference>
<gene>
    <name evidence="2" type="ORF">ERS852551_03205</name>
</gene>
<evidence type="ECO:0000313" key="2">
    <source>
        <dbReference type="EMBL" id="CUQ12282.1"/>
    </source>
</evidence>
<dbReference type="GO" id="GO:0003677">
    <property type="term" value="F:DNA binding"/>
    <property type="evidence" value="ECO:0007669"/>
    <property type="project" value="InterPro"/>
</dbReference>
<dbReference type="OrthoDB" id="1697546at2"/>
<dbReference type="SUPFAM" id="SSF47413">
    <property type="entry name" value="lambda repressor-like DNA-binding domains"/>
    <property type="match status" value="1"/>
</dbReference>
<reference evidence="2 3" key="1">
    <citation type="submission" date="2015-09" db="EMBL/GenBank/DDBJ databases">
        <authorList>
            <consortium name="Pathogen Informatics"/>
        </authorList>
    </citation>
    <scope>NUCLEOTIDE SEQUENCE [LARGE SCALE GENOMIC DNA]</scope>
    <source>
        <strain evidence="2 3">2789STDY5834939</strain>
    </source>
</reference>
<evidence type="ECO:0000313" key="3">
    <source>
        <dbReference type="Proteomes" id="UP000095765"/>
    </source>
</evidence>
<dbReference type="AlphaFoldDB" id="A0A174TQX5"/>
<dbReference type="PROSITE" id="PS50943">
    <property type="entry name" value="HTH_CROC1"/>
    <property type="match status" value="1"/>
</dbReference>
<protein>
    <recommendedName>
        <fullName evidence="1">HTH cro/C1-type domain-containing protein</fullName>
    </recommendedName>
</protein>
<feature type="domain" description="HTH cro/C1-type" evidence="1">
    <location>
        <begin position="7"/>
        <end position="33"/>
    </location>
</feature>
<evidence type="ECO:0000259" key="1">
    <source>
        <dbReference type="PROSITE" id="PS50943"/>
    </source>
</evidence>
<dbReference type="InterPro" id="IPR001387">
    <property type="entry name" value="Cro/C1-type_HTH"/>
</dbReference>
<dbReference type="CDD" id="cd00093">
    <property type="entry name" value="HTH_XRE"/>
    <property type="match status" value="1"/>
</dbReference>
<dbReference type="Proteomes" id="UP000095765">
    <property type="component" value="Unassembled WGS sequence"/>
</dbReference>